<dbReference type="NCBIfam" id="TIGR00560">
    <property type="entry name" value="pgsA"/>
    <property type="match status" value="1"/>
</dbReference>
<dbReference type="AlphaFoldDB" id="U2G543"/>
<dbReference type="InterPro" id="IPR050324">
    <property type="entry name" value="CDP-alcohol_PTase-I"/>
</dbReference>
<evidence type="ECO:0000256" key="12">
    <source>
        <dbReference type="ARBA" id="ARBA00023209"/>
    </source>
</evidence>
<comment type="caution">
    <text evidence="18">The sequence shown here is derived from an EMBL/GenBank/DDBJ whole genome shotgun (WGS) entry which is preliminary data.</text>
</comment>
<comment type="similarity">
    <text evidence="3 16">Belongs to the CDP-alcohol phosphatidyltransferase class-I family.</text>
</comment>
<evidence type="ECO:0000256" key="8">
    <source>
        <dbReference type="ARBA" id="ARBA00022692"/>
    </source>
</evidence>
<dbReference type="Pfam" id="PF01066">
    <property type="entry name" value="CDP-OH_P_transf"/>
    <property type="match status" value="1"/>
</dbReference>
<keyword evidence="6" id="KW-0444">Lipid biosynthesis</keyword>
<evidence type="ECO:0000256" key="5">
    <source>
        <dbReference type="ARBA" id="ARBA00014944"/>
    </source>
</evidence>
<dbReference type="InterPro" id="IPR000462">
    <property type="entry name" value="CDP-OH_P_trans"/>
</dbReference>
<evidence type="ECO:0000256" key="1">
    <source>
        <dbReference type="ARBA" id="ARBA00004141"/>
    </source>
</evidence>
<sequence length="199" mass="22185">MVARLLNESEISKYKGIFVSLNLPNSLAFFRILLAPLMFFMLVNAPGIFTQIHISWINYFAALIFVIASVTDFFDGYIARSWDQKTKLGAILDPLADKMLILAAFLGLMMLGRASAWAVYLILIREFFITGFRVVMASDGVEVAASMAGKVKTVSQMFAVGFLLMSWPGGELLLWIAVALTLYSGFEYIFAYVKAMKKS</sequence>
<comment type="catalytic activity">
    <reaction evidence="14">
        <text>a CDP-1,2-diacyl-sn-glycerol + sn-glycerol 3-phosphate = a 1,2-diacyl-sn-glycero-3-phospho-(1'-sn-glycero-3'-phosphate) + CMP + H(+)</text>
        <dbReference type="Rhea" id="RHEA:12593"/>
        <dbReference type="ChEBI" id="CHEBI:15378"/>
        <dbReference type="ChEBI" id="CHEBI:57597"/>
        <dbReference type="ChEBI" id="CHEBI:58332"/>
        <dbReference type="ChEBI" id="CHEBI:60110"/>
        <dbReference type="ChEBI" id="CHEBI:60377"/>
        <dbReference type="EC" id="2.7.8.5"/>
    </reaction>
</comment>
<accession>U2G543</accession>
<evidence type="ECO:0000256" key="15">
    <source>
        <dbReference type="NCBIfam" id="TIGR00560"/>
    </source>
</evidence>
<organism evidence="18 19">
    <name type="scientific">Campylobacter concisus UNSW3</name>
    <dbReference type="NCBI Taxonomy" id="1242966"/>
    <lineage>
        <taxon>Bacteria</taxon>
        <taxon>Pseudomonadati</taxon>
        <taxon>Campylobacterota</taxon>
        <taxon>Epsilonproteobacteria</taxon>
        <taxon>Campylobacterales</taxon>
        <taxon>Campylobacteraceae</taxon>
        <taxon>Campylobacter</taxon>
    </lineage>
</organism>
<dbReference type="GO" id="GO:0008444">
    <property type="term" value="F:CDP-diacylglycerol-glycerol-3-phosphate 3-phosphatidyltransferase activity"/>
    <property type="evidence" value="ECO:0007669"/>
    <property type="project" value="UniProtKB-UniRule"/>
</dbReference>
<evidence type="ECO:0000256" key="6">
    <source>
        <dbReference type="ARBA" id="ARBA00022516"/>
    </source>
</evidence>
<evidence type="ECO:0000256" key="3">
    <source>
        <dbReference type="ARBA" id="ARBA00010441"/>
    </source>
</evidence>
<dbReference type="Proteomes" id="UP000016636">
    <property type="component" value="Unassembled WGS sequence"/>
</dbReference>
<evidence type="ECO:0000256" key="13">
    <source>
        <dbReference type="ARBA" id="ARBA00023264"/>
    </source>
</evidence>
<evidence type="ECO:0000256" key="2">
    <source>
        <dbReference type="ARBA" id="ARBA00005042"/>
    </source>
</evidence>
<keyword evidence="9 17" id="KW-1133">Transmembrane helix</keyword>
<keyword evidence="12" id="KW-0594">Phospholipid biosynthesis</keyword>
<keyword evidence="8 17" id="KW-0812">Transmembrane</keyword>
<evidence type="ECO:0000313" key="18">
    <source>
        <dbReference type="EMBL" id="ERJ21188.1"/>
    </source>
</evidence>
<protein>
    <recommendedName>
        <fullName evidence="5 15">CDP-diacylglycerol--glycerol-3-phosphate 3-phosphatidyltransferase</fullName>
        <ecNumber evidence="4 15">2.7.8.5</ecNumber>
    </recommendedName>
</protein>
<dbReference type="InterPro" id="IPR048254">
    <property type="entry name" value="CDP_ALCOHOL_P_TRANSF_CS"/>
</dbReference>
<evidence type="ECO:0000256" key="4">
    <source>
        <dbReference type="ARBA" id="ARBA00013170"/>
    </source>
</evidence>
<dbReference type="GO" id="GO:0016020">
    <property type="term" value="C:membrane"/>
    <property type="evidence" value="ECO:0007669"/>
    <property type="project" value="UniProtKB-SubCell"/>
</dbReference>
<evidence type="ECO:0000256" key="17">
    <source>
        <dbReference type="SAM" id="Phobius"/>
    </source>
</evidence>
<dbReference type="EMBL" id="ANNE01000028">
    <property type="protein sequence ID" value="ERJ21188.1"/>
    <property type="molecule type" value="Genomic_DNA"/>
</dbReference>
<keyword evidence="7 16" id="KW-0808">Transferase</keyword>
<evidence type="ECO:0000256" key="9">
    <source>
        <dbReference type="ARBA" id="ARBA00022989"/>
    </source>
</evidence>
<evidence type="ECO:0000256" key="16">
    <source>
        <dbReference type="RuleBase" id="RU003750"/>
    </source>
</evidence>
<dbReference type="PANTHER" id="PTHR14269:SF62">
    <property type="entry name" value="CDP-DIACYLGLYCEROL--GLYCEROL-3-PHOSPHATE 3-PHOSPHATIDYLTRANSFERASE 1, CHLOROPLASTIC"/>
    <property type="match status" value="1"/>
</dbReference>
<gene>
    <name evidence="18" type="ORF">UNSW3_1905</name>
</gene>
<dbReference type="PATRIC" id="fig|1242966.3.peg.1837"/>
<name>U2G543_9BACT</name>
<keyword evidence="11 17" id="KW-0472">Membrane</keyword>
<reference evidence="18 19" key="1">
    <citation type="journal article" date="2013" name="BMC Genomics">
        <title>Comparative genomics of Campylobacter concisus isolates reveals genetic diversity and provides insights into disease association.</title>
        <authorList>
            <person name="Deshpande N.P."/>
            <person name="Kaakoush N.O."/>
            <person name="Wilkins M.R."/>
            <person name="Mitchell H.M."/>
        </authorList>
    </citation>
    <scope>NUCLEOTIDE SEQUENCE [LARGE SCALE GENOMIC DNA]</scope>
    <source>
        <strain evidence="18 19">UNSW3</strain>
    </source>
</reference>
<keyword evidence="13" id="KW-1208">Phospholipid metabolism</keyword>
<comment type="subcellular location">
    <subcellularLocation>
        <location evidence="1">Membrane</location>
        <topology evidence="1">Multi-pass membrane protein</topology>
    </subcellularLocation>
</comment>
<dbReference type="PANTHER" id="PTHR14269">
    <property type="entry name" value="CDP-DIACYLGLYCEROL--GLYCEROL-3-PHOSPHATE 3-PHOSPHATIDYLTRANSFERASE-RELATED"/>
    <property type="match status" value="1"/>
</dbReference>
<proteinExistence type="inferred from homology"/>
<feature type="transmembrane region" description="Helical" evidence="17">
    <location>
        <begin position="56"/>
        <end position="79"/>
    </location>
</feature>
<evidence type="ECO:0000256" key="11">
    <source>
        <dbReference type="ARBA" id="ARBA00023136"/>
    </source>
</evidence>
<dbReference type="InterPro" id="IPR043130">
    <property type="entry name" value="CDP-OH_PTrfase_TM_dom"/>
</dbReference>
<dbReference type="InterPro" id="IPR004570">
    <property type="entry name" value="Phosphatidylglycerol_P_synth"/>
</dbReference>
<keyword evidence="10" id="KW-0443">Lipid metabolism</keyword>
<evidence type="ECO:0000256" key="7">
    <source>
        <dbReference type="ARBA" id="ARBA00022679"/>
    </source>
</evidence>
<dbReference type="Gene3D" id="1.20.120.1760">
    <property type="match status" value="1"/>
</dbReference>
<evidence type="ECO:0000256" key="10">
    <source>
        <dbReference type="ARBA" id="ARBA00023098"/>
    </source>
</evidence>
<evidence type="ECO:0000313" key="19">
    <source>
        <dbReference type="Proteomes" id="UP000016636"/>
    </source>
</evidence>
<dbReference type="PIRSF" id="PIRSF000847">
    <property type="entry name" value="Phos_ph_gly_syn"/>
    <property type="match status" value="1"/>
</dbReference>
<feature type="transmembrane region" description="Helical" evidence="17">
    <location>
        <begin position="28"/>
        <end position="49"/>
    </location>
</feature>
<comment type="pathway">
    <text evidence="2">Phospholipid metabolism; phosphatidylglycerol biosynthesis; phosphatidylglycerol from CDP-diacylglycerol: step 1/2.</text>
</comment>
<evidence type="ECO:0000256" key="14">
    <source>
        <dbReference type="ARBA" id="ARBA00048586"/>
    </source>
</evidence>
<dbReference type="PROSITE" id="PS00379">
    <property type="entry name" value="CDP_ALCOHOL_P_TRANSF"/>
    <property type="match status" value="1"/>
</dbReference>
<dbReference type="EC" id="2.7.8.5" evidence="4 15"/>
<dbReference type="GO" id="GO:0046474">
    <property type="term" value="P:glycerophospholipid biosynthetic process"/>
    <property type="evidence" value="ECO:0007669"/>
    <property type="project" value="TreeGrafter"/>
</dbReference>
<feature type="transmembrane region" description="Helical" evidence="17">
    <location>
        <begin position="99"/>
        <end position="123"/>
    </location>
</feature>